<evidence type="ECO:0000256" key="7">
    <source>
        <dbReference type="ARBA" id="ARBA00022840"/>
    </source>
</evidence>
<comment type="caution">
    <text evidence="15">The sequence shown here is derived from an EMBL/GenBank/DDBJ whole genome shotgun (WGS) entry which is preliminary data.</text>
</comment>
<dbReference type="GO" id="GO:0016887">
    <property type="term" value="F:ATP hydrolysis activity"/>
    <property type="evidence" value="ECO:0007669"/>
    <property type="project" value="InterPro"/>
</dbReference>
<dbReference type="InterPro" id="IPR003439">
    <property type="entry name" value="ABC_transporter-like_ATP-bd"/>
</dbReference>
<keyword evidence="10" id="KW-0445">Lipid transport</keyword>
<dbReference type="SUPFAM" id="SSF52540">
    <property type="entry name" value="P-loop containing nucleoside triphosphate hydrolases"/>
    <property type="match status" value="1"/>
</dbReference>
<reference evidence="15 16" key="1">
    <citation type="submission" date="2018-03" db="EMBL/GenBank/DDBJ databases">
        <authorList>
            <person name="Keele B.F."/>
        </authorList>
    </citation>
    <scope>NUCLEOTIDE SEQUENCE [LARGE SCALE GENOMIC DNA]</scope>
    <source>
        <strain evidence="15 16">AU19729</strain>
    </source>
</reference>
<evidence type="ECO:0000256" key="11">
    <source>
        <dbReference type="ARBA" id="ARBA00023136"/>
    </source>
</evidence>
<keyword evidence="8" id="KW-1278">Translocase</keyword>
<keyword evidence="2" id="KW-0813">Transport</keyword>
<keyword evidence="6" id="KW-0547">Nucleotide-binding</keyword>
<dbReference type="GO" id="GO:0006869">
    <property type="term" value="P:lipid transport"/>
    <property type="evidence" value="ECO:0007669"/>
    <property type="project" value="UniProtKB-KW"/>
</dbReference>
<dbReference type="PROSITE" id="PS00211">
    <property type="entry name" value="ABC_TRANSPORTER_1"/>
    <property type="match status" value="1"/>
</dbReference>
<dbReference type="Pfam" id="PF00664">
    <property type="entry name" value="ABC_membrane"/>
    <property type="match status" value="1"/>
</dbReference>
<sequence>MSTTTTTTTAAHGRDGATHARDAALAGRSGWADLLQLARGQERLMLLTIVATVLAQGGMVATLAICAWLIGIAIAGAAADAWLPGTWALVVAVAAGAGGRWWQAHVSHEFAFALIETMQIGIYDGLERAAPGYVAGRRTGELAAVATRDANEMEHFFAHTLADAIAAGIVPLLALVALAFVQPWLTLALLPFLPLLASVPFWLGDRAHRQGRALAQAAAKLDADVIEGIQGRKEIASFGQAQAWLDRVAARVRTMEHEQRRYGTRAGLEQAAIELLQAGALLAALLTGAVLVQQGLLAVAWLPCAVVLVGAALIPLAEVAQAARKLGELKAGAERILAIQRQPAQVVDRGTAEPADATVRFEQVGFAYDDTRVPALRGVDFDVKPAETVALVGASGAGKSTCVSLLLRFRDVQAGRVMVGGVDVRDMPLARLRQYVSVVPQDVYLFDDTIANNIRLGRPEADDAAVEQAARDAQAHDFIVALPDGYGTRCGERGARLSGGQRQRIAIARALLRDSPVLVLDEASSSLDTESERAFHDALARLRRHRTVLMIAHRPSTIRQADRIVVLDDGRAVEQGTHAELVARGGRYARLLARDAGHA</sequence>
<keyword evidence="9 12" id="KW-1133">Transmembrane helix</keyword>
<feature type="transmembrane region" description="Helical" evidence="12">
    <location>
        <begin position="81"/>
        <end position="102"/>
    </location>
</feature>
<dbReference type="Gene3D" id="3.40.50.300">
    <property type="entry name" value="P-loop containing nucleotide triphosphate hydrolases"/>
    <property type="match status" value="1"/>
</dbReference>
<feature type="domain" description="ABC transmembrane type-1" evidence="14">
    <location>
        <begin position="46"/>
        <end position="328"/>
    </location>
</feature>
<evidence type="ECO:0000259" key="13">
    <source>
        <dbReference type="PROSITE" id="PS50893"/>
    </source>
</evidence>
<evidence type="ECO:0000256" key="9">
    <source>
        <dbReference type="ARBA" id="ARBA00022989"/>
    </source>
</evidence>
<dbReference type="GO" id="GO:0005524">
    <property type="term" value="F:ATP binding"/>
    <property type="evidence" value="ECO:0007669"/>
    <property type="project" value="UniProtKB-KW"/>
</dbReference>
<feature type="domain" description="ABC transporter" evidence="13">
    <location>
        <begin position="359"/>
        <end position="594"/>
    </location>
</feature>
<dbReference type="Pfam" id="PF00005">
    <property type="entry name" value="ABC_tran"/>
    <property type="match status" value="1"/>
</dbReference>
<keyword evidence="11 12" id="KW-0472">Membrane</keyword>
<dbReference type="EMBL" id="PVGH01000018">
    <property type="protein sequence ID" value="PRF65632.1"/>
    <property type="molecule type" value="Genomic_DNA"/>
</dbReference>
<keyword evidence="3" id="KW-1003">Cell membrane</keyword>
<evidence type="ECO:0000256" key="6">
    <source>
        <dbReference type="ARBA" id="ARBA00022741"/>
    </source>
</evidence>
<feature type="transmembrane region" description="Helical" evidence="12">
    <location>
        <begin position="271"/>
        <end position="292"/>
    </location>
</feature>
<evidence type="ECO:0000259" key="14">
    <source>
        <dbReference type="PROSITE" id="PS50929"/>
    </source>
</evidence>
<gene>
    <name evidence="15" type="ORF">C6Q15_03450</name>
</gene>
<feature type="transmembrane region" description="Helical" evidence="12">
    <location>
        <begin position="184"/>
        <end position="203"/>
    </location>
</feature>
<dbReference type="Gene3D" id="1.20.1560.10">
    <property type="entry name" value="ABC transporter type 1, transmembrane domain"/>
    <property type="match status" value="1"/>
</dbReference>
<dbReference type="InterPro" id="IPR036640">
    <property type="entry name" value="ABC1_TM_sf"/>
</dbReference>
<proteinExistence type="predicted"/>
<comment type="subcellular location">
    <subcellularLocation>
        <location evidence="1">Cell membrane</location>
        <topology evidence="1">Multi-pass membrane protein</topology>
    </subcellularLocation>
</comment>
<dbReference type="PROSITE" id="PS50893">
    <property type="entry name" value="ABC_TRANSPORTER_2"/>
    <property type="match status" value="1"/>
</dbReference>
<dbReference type="PROSITE" id="PS50929">
    <property type="entry name" value="ABC_TM1F"/>
    <property type="match status" value="1"/>
</dbReference>
<dbReference type="InterPro" id="IPR003593">
    <property type="entry name" value="AAA+_ATPase"/>
</dbReference>
<dbReference type="InterPro" id="IPR027417">
    <property type="entry name" value="P-loop_NTPase"/>
</dbReference>
<protein>
    <submittedName>
        <fullName evidence="15">ABC transporter ATP-binding protein</fullName>
    </submittedName>
</protein>
<keyword evidence="5 12" id="KW-0812">Transmembrane</keyword>
<dbReference type="AlphaFoldDB" id="A0A2S9N0E5"/>
<dbReference type="RefSeq" id="WP_105798562.1">
    <property type="nucleotide sequence ID" value="NZ_JAHPLO010000031.1"/>
</dbReference>
<dbReference type="FunFam" id="3.40.50.300:FF:000221">
    <property type="entry name" value="Multidrug ABC transporter ATP-binding protein"/>
    <property type="match status" value="1"/>
</dbReference>
<dbReference type="PANTHER" id="PTHR24221">
    <property type="entry name" value="ATP-BINDING CASSETTE SUB-FAMILY B"/>
    <property type="match status" value="1"/>
</dbReference>
<dbReference type="Proteomes" id="UP000238982">
    <property type="component" value="Unassembled WGS sequence"/>
</dbReference>
<dbReference type="SUPFAM" id="SSF90123">
    <property type="entry name" value="ABC transporter transmembrane region"/>
    <property type="match status" value="1"/>
</dbReference>
<evidence type="ECO:0000256" key="8">
    <source>
        <dbReference type="ARBA" id="ARBA00022967"/>
    </source>
</evidence>
<evidence type="ECO:0000313" key="15">
    <source>
        <dbReference type="EMBL" id="PRF65632.1"/>
    </source>
</evidence>
<dbReference type="InterPro" id="IPR017871">
    <property type="entry name" value="ABC_transporter-like_CS"/>
</dbReference>
<evidence type="ECO:0000256" key="3">
    <source>
        <dbReference type="ARBA" id="ARBA00022475"/>
    </source>
</evidence>
<evidence type="ECO:0000256" key="10">
    <source>
        <dbReference type="ARBA" id="ARBA00023055"/>
    </source>
</evidence>
<keyword evidence="4" id="KW-0997">Cell inner membrane</keyword>
<feature type="transmembrane region" description="Helical" evidence="12">
    <location>
        <begin position="156"/>
        <end position="178"/>
    </location>
</feature>
<dbReference type="SMART" id="SM00382">
    <property type="entry name" value="AAA"/>
    <property type="match status" value="1"/>
</dbReference>
<evidence type="ECO:0000256" key="1">
    <source>
        <dbReference type="ARBA" id="ARBA00004651"/>
    </source>
</evidence>
<evidence type="ECO:0000256" key="4">
    <source>
        <dbReference type="ARBA" id="ARBA00022519"/>
    </source>
</evidence>
<accession>A0A2S9N0E5</accession>
<evidence type="ECO:0000256" key="12">
    <source>
        <dbReference type="SAM" id="Phobius"/>
    </source>
</evidence>
<dbReference type="GO" id="GO:0140359">
    <property type="term" value="F:ABC-type transporter activity"/>
    <property type="evidence" value="ECO:0007669"/>
    <property type="project" value="InterPro"/>
</dbReference>
<name>A0A2S9N0E5_9BURK</name>
<organism evidence="15 16">
    <name type="scientific">Burkholderia multivorans</name>
    <dbReference type="NCBI Taxonomy" id="87883"/>
    <lineage>
        <taxon>Bacteria</taxon>
        <taxon>Pseudomonadati</taxon>
        <taxon>Pseudomonadota</taxon>
        <taxon>Betaproteobacteria</taxon>
        <taxon>Burkholderiales</taxon>
        <taxon>Burkholderiaceae</taxon>
        <taxon>Burkholderia</taxon>
        <taxon>Burkholderia cepacia complex</taxon>
    </lineage>
</organism>
<evidence type="ECO:0000256" key="5">
    <source>
        <dbReference type="ARBA" id="ARBA00022692"/>
    </source>
</evidence>
<feature type="transmembrane region" description="Helical" evidence="12">
    <location>
        <begin position="298"/>
        <end position="317"/>
    </location>
</feature>
<evidence type="ECO:0000313" key="16">
    <source>
        <dbReference type="Proteomes" id="UP000238982"/>
    </source>
</evidence>
<dbReference type="InterPro" id="IPR011527">
    <property type="entry name" value="ABC1_TM_dom"/>
</dbReference>
<dbReference type="PANTHER" id="PTHR24221:SF654">
    <property type="entry name" value="ATP-BINDING CASSETTE SUB-FAMILY B MEMBER 6"/>
    <property type="match status" value="1"/>
</dbReference>
<feature type="transmembrane region" description="Helical" evidence="12">
    <location>
        <begin position="44"/>
        <end position="75"/>
    </location>
</feature>
<keyword evidence="7 15" id="KW-0067">ATP-binding</keyword>
<evidence type="ECO:0000256" key="2">
    <source>
        <dbReference type="ARBA" id="ARBA00022448"/>
    </source>
</evidence>
<dbReference type="InterPro" id="IPR039421">
    <property type="entry name" value="Type_1_exporter"/>
</dbReference>
<dbReference type="GO" id="GO:0005886">
    <property type="term" value="C:plasma membrane"/>
    <property type="evidence" value="ECO:0007669"/>
    <property type="project" value="UniProtKB-SubCell"/>
</dbReference>